<sequence>MSTLAPVNKWSLFLKEGPDKANPTNTPNRNETPAEVKPGKIIQEPAIYYQRQANATGGFYPMGVHGIWHGGIHFDYGSELQWAMSLYNLADGEVVATRINNEYVSVNVDEPQVLFSSSFALIRHRLELPPEPPAEKETKPEETPAPATQPAQAPVPATPDSNNAPAETPASPTEPPAATPEPRPSMTFYSLFMHMLPWKMYQQEGLKLPAFWGKSQYQIKADKKNDALIGIRMRPLKAGVTKDINNKSVLCVIARGSIIRVGDALTTKPKYKKVEEIVSGAAYPAWDGTTEGYVFTNDLEAVPGETDLWFVGVKSKDPHEETVLKTVKGQNIRETADATSKILAVLLPDKKVTLGEATGSRSKLKGLESADSTVPPLKADAEGNLPGWLSTADLEVVATVPEKLDQIQILESPVPIKAGEMVGYPGTDNLKVEAGYGCHGYPILHLEFFSGDNVPEFMVKSREFAGRLPDNQKSLLKVDKGTRLTQPSASDTEIPAGCDVEPESDSPKDSGWLKVKIFYLVKVLDRSTELGAYTAAKKQYAINKDQQKAIADSVSLDATKMPASVKLIEELEENDKKARLIGFSPTDAQPCWVAKGGLNERGRRTDTASALPAWKSFPLKEVTAESPVTGFMRVLPLSQIKKEDKVSEGQTIWWRIESGNEQGEDISGWVKEGGTVTRCSPWSWPGFELIEEQSQPSEQAAAKELNHGDPASEEGTKKEVNLRAQANQADRGELLQKLHEIIDGQGEKDDRLMVYEYQKALSKPWLAEQMARLVVKYESEWYADEGLSKWEALFNVLDPENKDAKHWENEREKIKALIWYKDVAGKLGLPEDGRVWHFHPVGVVDLMLADRSCRCVQELTIDLLKSLSVSERNANKYLSHFNESFVTYDVDTCLRKGHFLSQLLTESGYLQYTKELGNDLSYDPWRGRGLIQITFKDNYKEYGDYINEDVTSGTNYIKLESEPHSITSAIWYWNVKAILTPHADNDDFIWITRKINGGYNGYDHRLSVLNKFIEKTNGALCFKKNHSGIYYIEESQAYNEMRGIFAWGLWNDPEGNKSGISEKSKVEALKGYRRYISLHDAAGKPEQKGKWYGYSDAREHSENRILELSK</sequence>
<dbReference type="InterPro" id="IPR023346">
    <property type="entry name" value="Lysozyme-like_dom_sf"/>
</dbReference>
<feature type="compositionally biased region" description="Basic and acidic residues" evidence="1">
    <location>
        <begin position="129"/>
        <end position="142"/>
    </location>
</feature>
<dbReference type="SUPFAM" id="SSF53955">
    <property type="entry name" value="Lysozyme-like"/>
    <property type="match status" value="1"/>
</dbReference>
<dbReference type="Gene3D" id="1.10.530.10">
    <property type="match status" value="1"/>
</dbReference>
<feature type="compositionally biased region" description="Low complexity" evidence="1">
    <location>
        <begin position="144"/>
        <end position="171"/>
    </location>
</feature>
<organism evidence="2 3">
    <name type="scientific">Limnobaculum parvum</name>
    <dbReference type="NCBI Taxonomy" id="2172103"/>
    <lineage>
        <taxon>Bacteria</taxon>
        <taxon>Pseudomonadati</taxon>
        <taxon>Pseudomonadota</taxon>
        <taxon>Gammaproteobacteria</taxon>
        <taxon>Enterobacterales</taxon>
        <taxon>Budviciaceae</taxon>
        <taxon>Limnobaculum</taxon>
    </lineage>
</organism>
<dbReference type="Proteomes" id="UP000244908">
    <property type="component" value="Chromosome"/>
</dbReference>
<feature type="compositionally biased region" description="Low complexity" evidence="1">
    <location>
        <begin position="22"/>
        <end position="31"/>
    </location>
</feature>
<proteinExistence type="predicted"/>
<reference evidence="2 3" key="1">
    <citation type="journal article" date="2019" name="Int. J. Syst. Evol. Microbiol.">
        <title>Limnobaculum parvum gen. nov., sp. nov., isolated from a freshwater lake.</title>
        <authorList>
            <person name="Baek C."/>
            <person name="Shin S.K."/>
            <person name="Yi H."/>
        </authorList>
    </citation>
    <scope>NUCLEOTIDE SEQUENCE [LARGE SCALE GENOMIC DNA]</scope>
    <source>
        <strain evidence="2 3">HYN0051</strain>
    </source>
</reference>
<keyword evidence="3" id="KW-1185">Reference proteome</keyword>
<feature type="region of interest" description="Disordered" evidence="1">
    <location>
        <begin position="15"/>
        <end position="34"/>
    </location>
</feature>
<name>A0A2Y9U1D3_9GAMM</name>
<dbReference type="EMBL" id="CP029185">
    <property type="protein sequence ID" value="AWH89620.1"/>
    <property type="molecule type" value="Genomic_DNA"/>
</dbReference>
<protein>
    <recommendedName>
        <fullName evidence="4">Chitinase</fullName>
    </recommendedName>
</protein>
<evidence type="ECO:0000313" key="3">
    <source>
        <dbReference type="Proteomes" id="UP000244908"/>
    </source>
</evidence>
<evidence type="ECO:0000256" key="1">
    <source>
        <dbReference type="SAM" id="MobiDB-lite"/>
    </source>
</evidence>
<gene>
    <name evidence="2" type="ORF">HYN51_14320</name>
</gene>
<feature type="region of interest" description="Disordered" evidence="1">
    <location>
        <begin position="129"/>
        <end position="183"/>
    </location>
</feature>
<feature type="region of interest" description="Disordered" evidence="1">
    <location>
        <begin position="695"/>
        <end position="719"/>
    </location>
</feature>
<feature type="compositionally biased region" description="Pro residues" evidence="1">
    <location>
        <begin position="172"/>
        <end position="183"/>
    </location>
</feature>
<evidence type="ECO:0008006" key="4">
    <source>
        <dbReference type="Google" id="ProtNLM"/>
    </source>
</evidence>
<dbReference type="AlphaFoldDB" id="A0A2Y9U1D3"/>
<feature type="region of interest" description="Disordered" evidence="1">
    <location>
        <begin position="484"/>
        <end position="507"/>
    </location>
</feature>
<dbReference type="KEGG" id="lpv:HYN51_14320"/>
<evidence type="ECO:0000313" key="2">
    <source>
        <dbReference type="EMBL" id="AWH89620.1"/>
    </source>
</evidence>
<accession>A0A2Y9U1D3</accession>